<name>A0A511F9Y1_9CELL</name>
<accession>A0A511F9Y1</accession>
<evidence type="ECO:0000313" key="1">
    <source>
        <dbReference type="EMBL" id="GEL45067.1"/>
    </source>
</evidence>
<protein>
    <submittedName>
        <fullName evidence="1">Uncharacterized protein</fullName>
    </submittedName>
</protein>
<dbReference type="Proteomes" id="UP000321723">
    <property type="component" value="Unassembled WGS sequence"/>
</dbReference>
<gene>
    <name evidence="1" type="ORF">CHO01_01830</name>
</gene>
<proteinExistence type="predicted"/>
<comment type="caution">
    <text evidence="1">The sequence shown here is derived from an EMBL/GenBank/DDBJ whole genome shotgun (WGS) entry which is preliminary data.</text>
</comment>
<dbReference type="EMBL" id="BJVQ01000002">
    <property type="protein sequence ID" value="GEL45067.1"/>
    <property type="molecule type" value="Genomic_DNA"/>
</dbReference>
<evidence type="ECO:0000313" key="2">
    <source>
        <dbReference type="Proteomes" id="UP000321723"/>
    </source>
</evidence>
<keyword evidence="2" id="KW-1185">Reference proteome</keyword>
<sequence length="138" mass="15057">MTATDCSGWVATLRGETVLYAGTAHVDEGHMERRTLRMHTRRLGGSPAPDRSRAVTLLVHGDLGGRRLTDPERGYSQKLVFVERVMCERDQHVHVIDDHGFEELLHGRPAPCYGLRASSGSLVAEPAGGQYGSESDGC</sequence>
<dbReference type="AlphaFoldDB" id="A0A511F9Y1"/>
<organism evidence="1 2">
    <name type="scientific">Cellulomonas hominis</name>
    <dbReference type="NCBI Taxonomy" id="156981"/>
    <lineage>
        <taxon>Bacteria</taxon>
        <taxon>Bacillati</taxon>
        <taxon>Actinomycetota</taxon>
        <taxon>Actinomycetes</taxon>
        <taxon>Micrococcales</taxon>
        <taxon>Cellulomonadaceae</taxon>
        <taxon>Cellulomonas</taxon>
    </lineage>
</organism>
<reference evidence="1 2" key="1">
    <citation type="submission" date="2019-07" db="EMBL/GenBank/DDBJ databases">
        <title>Whole genome shotgun sequence of Cellulomonas hominis NBRC 16055.</title>
        <authorList>
            <person name="Hosoyama A."/>
            <person name="Uohara A."/>
            <person name="Ohji S."/>
            <person name="Ichikawa N."/>
        </authorList>
    </citation>
    <scope>NUCLEOTIDE SEQUENCE [LARGE SCALE GENOMIC DNA]</scope>
    <source>
        <strain evidence="1 2">NBRC 16055</strain>
    </source>
</reference>